<proteinExistence type="predicted"/>
<protein>
    <submittedName>
        <fullName evidence="1">Uncharacterized protein</fullName>
    </submittedName>
</protein>
<sequence length="105" mass="11799">MRLITPLQSQPTLLAGDIATDSARTIKMSVFSSTLRPRPLIYRVRVEWAQSISPGPSGLVDLWITPRSISTYIILDIWVVPLGRDVTDPPPIAREQNTIYTLIRN</sequence>
<gene>
    <name evidence="1" type="ORF">MFIFM68171_02544</name>
</gene>
<evidence type="ECO:0000313" key="1">
    <source>
        <dbReference type="EMBL" id="GAB1312334.1"/>
    </source>
</evidence>
<reference evidence="1 2" key="1">
    <citation type="submission" date="2024-09" db="EMBL/GenBank/DDBJ databases">
        <title>Itraconazole resistance in Madurella fahalii resulting from another homologue of gene encoding cytochrome P450 14-alpha sterol demethylase (CYP51).</title>
        <authorList>
            <person name="Yoshioka I."/>
            <person name="Fahal A.H."/>
            <person name="Kaneko S."/>
            <person name="Yaguchi T."/>
        </authorList>
    </citation>
    <scope>NUCLEOTIDE SEQUENCE [LARGE SCALE GENOMIC DNA]</scope>
    <source>
        <strain evidence="1 2">IFM 68171</strain>
    </source>
</reference>
<comment type="caution">
    <text evidence="1">The sequence shown here is derived from an EMBL/GenBank/DDBJ whole genome shotgun (WGS) entry which is preliminary data.</text>
</comment>
<organism evidence="1 2">
    <name type="scientific">Madurella fahalii</name>
    <dbReference type="NCBI Taxonomy" id="1157608"/>
    <lineage>
        <taxon>Eukaryota</taxon>
        <taxon>Fungi</taxon>
        <taxon>Dikarya</taxon>
        <taxon>Ascomycota</taxon>
        <taxon>Pezizomycotina</taxon>
        <taxon>Sordariomycetes</taxon>
        <taxon>Sordariomycetidae</taxon>
        <taxon>Sordariales</taxon>
        <taxon>Sordariales incertae sedis</taxon>
        <taxon>Madurella</taxon>
    </lineage>
</organism>
<evidence type="ECO:0000313" key="2">
    <source>
        <dbReference type="Proteomes" id="UP001628179"/>
    </source>
</evidence>
<keyword evidence="2" id="KW-1185">Reference proteome</keyword>
<name>A0ABQ0G3K4_9PEZI</name>
<dbReference type="RefSeq" id="XP_070914067.1">
    <property type="nucleotide sequence ID" value="XM_071057966.1"/>
</dbReference>
<dbReference type="EMBL" id="BAAFSV010000001">
    <property type="protein sequence ID" value="GAB1312334.1"/>
    <property type="molecule type" value="Genomic_DNA"/>
</dbReference>
<dbReference type="GeneID" id="98173289"/>
<dbReference type="Proteomes" id="UP001628179">
    <property type="component" value="Unassembled WGS sequence"/>
</dbReference>
<accession>A0ABQ0G3K4</accession>